<sequence length="61" mass="6992">MTCYEGKQNRTIGKSLLQLIYICNHTVTLFNSTVKNKTVFLCYTVIKQRRMENDFVGGSGK</sequence>
<accession>A0A150ML85</accession>
<evidence type="ECO:0000313" key="1">
    <source>
        <dbReference type="EMBL" id="KYD25244.1"/>
    </source>
</evidence>
<gene>
    <name evidence="1" type="ORF">B4109_0380</name>
</gene>
<dbReference type="EMBL" id="LQYV01000087">
    <property type="protein sequence ID" value="KYD25244.1"/>
    <property type="molecule type" value="Genomic_DNA"/>
</dbReference>
<evidence type="ECO:0000313" key="2">
    <source>
        <dbReference type="Proteomes" id="UP000075424"/>
    </source>
</evidence>
<proteinExistence type="predicted"/>
<organism evidence="1 2">
    <name type="scientific">Geobacillus stearothermophilus</name>
    <name type="common">Bacillus stearothermophilus</name>
    <dbReference type="NCBI Taxonomy" id="1422"/>
    <lineage>
        <taxon>Bacteria</taxon>
        <taxon>Bacillati</taxon>
        <taxon>Bacillota</taxon>
        <taxon>Bacilli</taxon>
        <taxon>Bacillales</taxon>
        <taxon>Anoxybacillaceae</taxon>
        <taxon>Geobacillus</taxon>
    </lineage>
</organism>
<dbReference type="AlphaFoldDB" id="A0A150ML85"/>
<reference evidence="1 2" key="1">
    <citation type="submission" date="2016-01" db="EMBL/GenBank/DDBJ databases">
        <title>Draft Genome Sequences of Seven Thermophilic Sporeformers Isolated from Foods.</title>
        <authorList>
            <person name="Berendsen E.M."/>
            <person name="Wells-Bennik M.H."/>
            <person name="Krawcyk A.O."/>
            <person name="De Jong A."/>
            <person name="Holsappel S."/>
            <person name="Eijlander R.T."/>
            <person name="Kuipers O.P."/>
        </authorList>
    </citation>
    <scope>NUCLEOTIDE SEQUENCE [LARGE SCALE GENOMIC DNA]</scope>
    <source>
        <strain evidence="1 2">B4109</strain>
    </source>
</reference>
<name>A0A150ML85_GEOSE</name>
<dbReference type="PATRIC" id="fig|1422.18.peg.271"/>
<protein>
    <submittedName>
        <fullName evidence="1">Uncharacterized protein</fullName>
    </submittedName>
</protein>
<dbReference type="Proteomes" id="UP000075424">
    <property type="component" value="Unassembled WGS sequence"/>
</dbReference>
<comment type="caution">
    <text evidence="1">The sequence shown here is derived from an EMBL/GenBank/DDBJ whole genome shotgun (WGS) entry which is preliminary data.</text>
</comment>